<protein>
    <submittedName>
        <fullName evidence="1">Uncharacterized protein</fullName>
    </submittedName>
</protein>
<dbReference type="Gene3D" id="2.60.40.2970">
    <property type="match status" value="1"/>
</dbReference>
<gene>
    <name evidence="1" type="ORF">BP5796_06845</name>
</gene>
<dbReference type="AlphaFoldDB" id="A0A3D8RQ63"/>
<keyword evidence="2" id="KW-1185">Reference proteome</keyword>
<comment type="caution">
    <text evidence="1">The sequence shown here is derived from an EMBL/GenBank/DDBJ whole genome shotgun (WGS) entry which is preliminary data.</text>
</comment>
<dbReference type="OrthoDB" id="4664297at2759"/>
<evidence type="ECO:0000313" key="2">
    <source>
        <dbReference type="Proteomes" id="UP000256328"/>
    </source>
</evidence>
<reference evidence="1 2" key="1">
    <citation type="journal article" date="2018" name="IMA Fungus">
        <title>IMA Genome-F 9: Draft genome sequence of Annulohypoxylon stygium, Aspergillus mulundensis, Berkeleyomyces basicola (syn. Thielaviopsis basicola), Ceratocystis smalleyi, two Cercospora beticola strains, Coleophoma cylindrospora, Fusarium fracticaudum, Phialophora cf. hyalina, and Morchella septimelata.</title>
        <authorList>
            <person name="Wingfield B.D."/>
            <person name="Bills G.F."/>
            <person name="Dong Y."/>
            <person name="Huang W."/>
            <person name="Nel W.J."/>
            <person name="Swalarsk-Parry B.S."/>
            <person name="Vaghefi N."/>
            <person name="Wilken P.M."/>
            <person name="An Z."/>
            <person name="de Beer Z.W."/>
            <person name="De Vos L."/>
            <person name="Chen L."/>
            <person name="Duong T.A."/>
            <person name="Gao Y."/>
            <person name="Hammerbacher A."/>
            <person name="Kikkert J.R."/>
            <person name="Li Y."/>
            <person name="Li H."/>
            <person name="Li K."/>
            <person name="Li Q."/>
            <person name="Liu X."/>
            <person name="Ma X."/>
            <person name="Naidoo K."/>
            <person name="Pethybridge S.J."/>
            <person name="Sun J."/>
            <person name="Steenkamp E.T."/>
            <person name="van der Nest M.A."/>
            <person name="van Wyk S."/>
            <person name="Wingfield M.J."/>
            <person name="Xiong C."/>
            <person name="Yue Q."/>
            <person name="Zhang X."/>
        </authorList>
    </citation>
    <scope>NUCLEOTIDE SEQUENCE [LARGE SCALE GENOMIC DNA]</scope>
    <source>
        <strain evidence="1 2">BP5796</strain>
    </source>
</reference>
<evidence type="ECO:0000313" key="1">
    <source>
        <dbReference type="EMBL" id="RDW76024.1"/>
    </source>
</evidence>
<accession>A0A3D8RQ63</accession>
<dbReference type="EMBL" id="PDLN01000009">
    <property type="protein sequence ID" value="RDW76024.1"/>
    <property type="molecule type" value="Genomic_DNA"/>
</dbReference>
<proteinExistence type="predicted"/>
<name>A0A3D8RQ63_9HELO</name>
<dbReference type="Proteomes" id="UP000256328">
    <property type="component" value="Unassembled WGS sequence"/>
</dbReference>
<sequence>MDSPTKRPEFNTKIPLRVTISTSTSSTDGPFDRPSIGLDISIQNTSPEPVLFLRWLSPLDPRAAAMGLFVFTSIKDGTQATAMNLKISRMLPEGGHYDTEDVVKIEGNGSINQKIAIKSPEVAFERGERYSVVAKGTWLHVKMGDHSALSTADDDVLKGDFESNIVEVLV</sequence>
<organism evidence="1 2">
    <name type="scientific">Coleophoma crateriformis</name>
    <dbReference type="NCBI Taxonomy" id="565419"/>
    <lineage>
        <taxon>Eukaryota</taxon>
        <taxon>Fungi</taxon>
        <taxon>Dikarya</taxon>
        <taxon>Ascomycota</taxon>
        <taxon>Pezizomycotina</taxon>
        <taxon>Leotiomycetes</taxon>
        <taxon>Helotiales</taxon>
        <taxon>Dermateaceae</taxon>
        <taxon>Coleophoma</taxon>
    </lineage>
</organism>